<keyword evidence="1" id="KW-0862">Zinc</keyword>
<dbReference type="Pfam" id="PF00098">
    <property type="entry name" value="zf-CCHC"/>
    <property type="match status" value="1"/>
</dbReference>
<dbReference type="Gene3D" id="3.60.10.10">
    <property type="entry name" value="Endonuclease/exonuclease/phosphatase"/>
    <property type="match status" value="1"/>
</dbReference>
<dbReference type="GO" id="GO:0008270">
    <property type="term" value="F:zinc ion binding"/>
    <property type="evidence" value="ECO:0007669"/>
    <property type="project" value="UniProtKB-KW"/>
</dbReference>
<dbReference type="InterPro" id="IPR036691">
    <property type="entry name" value="Endo/exonu/phosph_ase_sf"/>
</dbReference>
<proteinExistence type="predicted"/>
<feature type="domain" description="CCHC-type" evidence="3">
    <location>
        <begin position="193"/>
        <end position="208"/>
    </location>
</feature>
<dbReference type="Proteomes" id="UP001141552">
    <property type="component" value="Unassembled WGS sequence"/>
</dbReference>
<keyword evidence="5" id="KW-1185">Reference proteome</keyword>
<dbReference type="EMBL" id="JAKUCV010002770">
    <property type="protein sequence ID" value="KAJ4841470.1"/>
    <property type="molecule type" value="Genomic_DNA"/>
</dbReference>
<dbReference type="PANTHER" id="PTHR31286">
    <property type="entry name" value="GLYCINE-RICH CELL WALL STRUCTURAL PROTEIN 1.8-LIKE"/>
    <property type="match status" value="1"/>
</dbReference>
<dbReference type="AlphaFoldDB" id="A0A9Q0JI34"/>
<gene>
    <name evidence="4" type="ORF">Tsubulata_015691</name>
</gene>
<dbReference type="SUPFAM" id="SSF56219">
    <property type="entry name" value="DNase I-like"/>
    <property type="match status" value="1"/>
</dbReference>
<dbReference type="InterPro" id="IPR025558">
    <property type="entry name" value="DUF4283"/>
</dbReference>
<sequence length="632" mass="72023">MSSDPNIHPNLSAAIRLTVNRFYLVGKIITDKPLKAGLVKSILQRFWVCDGNFQVLEKGDNKFLFHFSKEADRKKVLDGQPWLVANNQLVIQEWSPHLAFEEIDLLHASIWVQVHGLALDDMNQKNAEMIGNGFAGLEEVVFNLEDILREDSFMRMRVRYRVDKPLPPGFFNRRPNGERHWIPLRYEWMPEICYKCGITGHIANRCRNLKLVLDPNLPDEQKYGPHMRAKYQPKRTMKVFGRFDFHGRRPTTTATRVGEAASSSTESEAKECIPAKGMTEEKSFVGVVHAPEVGSGHGLNSLSLGSIPEVGAPKVQVNVASGVVSNPQTLDLVKESSGTSVVGTHMVESEGFAAQDTGFNRKRKAQVLDGPSFKKPKALEELSHENSEVEGEMNGLEAIKQIAQSFMGPVATDLVDQEASRVHEDDRIILMNSEVEVLRHAMGIDQNAEYRSTLAEVEFNGPRFTWNNGRGGDNNIQIRLDRAYANMEWNLAWPNAQVIHERKIGSDHRPVVVKMDNNCGAKKLFRFEAKWLEEQECPNLIDQAWRQSVRGSRQWRVAKRIRICRVELQKWSRSKDKELIESLAISQRVTDDWPRRKQFVRRSFLPGQETSLRWRLKPTPNNWSQAFGKQLS</sequence>
<keyword evidence="1" id="KW-0479">Metal-binding</keyword>
<evidence type="ECO:0000259" key="3">
    <source>
        <dbReference type="PROSITE" id="PS50158"/>
    </source>
</evidence>
<evidence type="ECO:0000256" key="2">
    <source>
        <dbReference type="SAM" id="MobiDB-lite"/>
    </source>
</evidence>
<keyword evidence="1" id="KW-0863">Zinc-finger</keyword>
<dbReference type="PROSITE" id="PS50158">
    <property type="entry name" value="ZF_CCHC"/>
    <property type="match status" value="1"/>
</dbReference>
<accession>A0A9Q0JI34</accession>
<dbReference type="PANTHER" id="PTHR31286:SF178">
    <property type="entry name" value="DUF4283 DOMAIN-CONTAINING PROTEIN"/>
    <property type="match status" value="1"/>
</dbReference>
<dbReference type="OrthoDB" id="1935943at2759"/>
<evidence type="ECO:0000313" key="4">
    <source>
        <dbReference type="EMBL" id="KAJ4841470.1"/>
    </source>
</evidence>
<dbReference type="SMART" id="SM00343">
    <property type="entry name" value="ZnF_C2HC"/>
    <property type="match status" value="1"/>
</dbReference>
<evidence type="ECO:0000313" key="5">
    <source>
        <dbReference type="Proteomes" id="UP001141552"/>
    </source>
</evidence>
<feature type="region of interest" description="Disordered" evidence="2">
    <location>
        <begin position="253"/>
        <end position="272"/>
    </location>
</feature>
<organism evidence="4 5">
    <name type="scientific">Turnera subulata</name>
    <dbReference type="NCBI Taxonomy" id="218843"/>
    <lineage>
        <taxon>Eukaryota</taxon>
        <taxon>Viridiplantae</taxon>
        <taxon>Streptophyta</taxon>
        <taxon>Embryophyta</taxon>
        <taxon>Tracheophyta</taxon>
        <taxon>Spermatophyta</taxon>
        <taxon>Magnoliopsida</taxon>
        <taxon>eudicotyledons</taxon>
        <taxon>Gunneridae</taxon>
        <taxon>Pentapetalae</taxon>
        <taxon>rosids</taxon>
        <taxon>fabids</taxon>
        <taxon>Malpighiales</taxon>
        <taxon>Passifloraceae</taxon>
        <taxon>Turnera</taxon>
    </lineage>
</organism>
<dbReference type="Pfam" id="PF14111">
    <property type="entry name" value="DUF4283"/>
    <property type="match status" value="1"/>
</dbReference>
<dbReference type="InterPro" id="IPR001878">
    <property type="entry name" value="Znf_CCHC"/>
</dbReference>
<comment type="caution">
    <text evidence="4">The sequence shown here is derived from an EMBL/GenBank/DDBJ whole genome shotgun (WGS) entry which is preliminary data.</text>
</comment>
<name>A0A9Q0JI34_9ROSI</name>
<reference evidence="4" key="2">
    <citation type="journal article" date="2023" name="Plants (Basel)">
        <title>Annotation of the Turnera subulata (Passifloraceae) Draft Genome Reveals the S-Locus Evolved after the Divergence of Turneroideae from Passifloroideae in a Stepwise Manner.</title>
        <authorList>
            <person name="Henning P.M."/>
            <person name="Roalson E.H."/>
            <person name="Mir W."/>
            <person name="McCubbin A.G."/>
            <person name="Shore J.S."/>
        </authorList>
    </citation>
    <scope>NUCLEOTIDE SEQUENCE</scope>
    <source>
        <strain evidence="4">F60SS</strain>
    </source>
</reference>
<reference evidence="4" key="1">
    <citation type="submission" date="2022-02" db="EMBL/GenBank/DDBJ databases">
        <authorList>
            <person name="Henning P.M."/>
            <person name="McCubbin A.G."/>
            <person name="Shore J.S."/>
        </authorList>
    </citation>
    <scope>NUCLEOTIDE SEQUENCE</scope>
    <source>
        <strain evidence="4">F60SS</strain>
        <tissue evidence="4">Leaves</tissue>
    </source>
</reference>
<dbReference type="InterPro" id="IPR040256">
    <property type="entry name" value="At4g02000-like"/>
</dbReference>
<dbReference type="GO" id="GO:0003676">
    <property type="term" value="F:nucleic acid binding"/>
    <property type="evidence" value="ECO:0007669"/>
    <property type="project" value="InterPro"/>
</dbReference>
<evidence type="ECO:0000256" key="1">
    <source>
        <dbReference type="PROSITE-ProRule" id="PRU00047"/>
    </source>
</evidence>
<protein>
    <recommendedName>
        <fullName evidence="3">CCHC-type domain-containing protein</fullName>
    </recommendedName>
</protein>